<protein>
    <submittedName>
        <fullName evidence="1">Chloramphenicol O-acetyltransferase type A</fullName>
    </submittedName>
</protein>
<dbReference type="AlphaFoldDB" id="A0A1H0HVW2"/>
<dbReference type="InterPro" id="IPR023213">
    <property type="entry name" value="CAT-like_dom_sf"/>
</dbReference>
<organism evidence="1 2">
    <name type="scientific">Prevotella communis</name>
    <dbReference type="NCBI Taxonomy" id="2913614"/>
    <lineage>
        <taxon>Bacteria</taxon>
        <taxon>Pseudomonadati</taxon>
        <taxon>Bacteroidota</taxon>
        <taxon>Bacteroidia</taxon>
        <taxon>Bacteroidales</taxon>
        <taxon>Prevotellaceae</taxon>
        <taxon>Prevotella</taxon>
    </lineage>
</organism>
<proteinExistence type="predicted"/>
<dbReference type="Gene3D" id="3.30.559.10">
    <property type="entry name" value="Chloramphenicol acetyltransferase-like domain"/>
    <property type="match status" value="1"/>
</dbReference>
<name>A0A1H0HVW2_9BACT</name>
<dbReference type="RefSeq" id="WP_255380656.1">
    <property type="nucleotide sequence ID" value="NZ_CP091792.1"/>
</dbReference>
<evidence type="ECO:0000313" key="2">
    <source>
        <dbReference type="Proteomes" id="UP000199134"/>
    </source>
</evidence>
<evidence type="ECO:0000313" key="1">
    <source>
        <dbReference type="EMBL" id="SDO23297.1"/>
    </source>
</evidence>
<accession>A0A1H0HVW2</accession>
<reference evidence="2" key="1">
    <citation type="submission" date="2016-10" db="EMBL/GenBank/DDBJ databases">
        <authorList>
            <person name="de Groot N.N."/>
        </authorList>
    </citation>
    <scope>NUCLEOTIDE SEQUENCE [LARGE SCALE GENOMIC DNA]</scope>
    <source>
        <strain evidence="2">BP1-145</strain>
    </source>
</reference>
<dbReference type="Proteomes" id="UP000199134">
    <property type="component" value="Unassembled WGS sequence"/>
</dbReference>
<dbReference type="EMBL" id="FNIW01000012">
    <property type="protein sequence ID" value="SDO23297.1"/>
    <property type="molecule type" value="Genomic_DNA"/>
</dbReference>
<comment type="caution">
    <text evidence="1">The sequence shown here is derived from an EMBL/GenBank/DDBJ whole genome shotgun (WGS) entry which is preliminary data.</text>
</comment>
<sequence>MKQEINPKDTNRAISFQFHHAQMDGKHAARFLEELQRIINTI</sequence>
<gene>
    <name evidence="1" type="ORF">SAMN04487900_11239</name>
</gene>
<dbReference type="SUPFAM" id="SSF52777">
    <property type="entry name" value="CoA-dependent acyltransferases"/>
    <property type="match status" value="1"/>
</dbReference>